<dbReference type="GO" id="GO:0004651">
    <property type="term" value="F:polynucleotide 5'-phosphatase activity"/>
    <property type="evidence" value="ECO:0007669"/>
    <property type="project" value="UniProtKB-UniRule"/>
</dbReference>
<dbReference type="PANTHER" id="PTHR28118">
    <property type="entry name" value="POLYNUCLEOTIDE 5'-TRIPHOSPHATASE-RELATED"/>
    <property type="match status" value="1"/>
</dbReference>
<comment type="subcellular location">
    <subcellularLocation>
        <location evidence="2 8">Nucleus</location>
    </subcellularLocation>
</comment>
<evidence type="ECO:0000256" key="1">
    <source>
        <dbReference type="ARBA" id="ARBA00001946"/>
    </source>
</evidence>
<comment type="catalytic activity">
    <reaction evidence="7">
        <text>a 5'-end triphospho-ribonucleoside in mRNA + H2O = a 5'-end diphospho-ribonucleoside in mRNA + phosphate + H(+)</text>
        <dbReference type="Rhea" id="RHEA:67004"/>
        <dbReference type="Rhea" id="RHEA-COMP:17164"/>
        <dbReference type="Rhea" id="RHEA-COMP:17165"/>
        <dbReference type="ChEBI" id="CHEBI:15377"/>
        <dbReference type="ChEBI" id="CHEBI:15378"/>
        <dbReference type="ChEBI" id="CHEBI:43474"/>
        <dbReference type="ChEBI" id="CHEBI:167616"/>
        <dbReference type="ChEBI" id="CHEBI:167618"/>
        <dbReference type="EC" id="3.6.1.74"/>
    </reaction>
    <physiologicalReaction direction="left-to-right" evidence="7">
        <dbReference type="Rhea" id="RHEA:67005"/>
    </physiologicalReaction>
</comment>
<dbReference type="Pfam" id="PF02940">
    <property type="entry name" value="mRNA_triPase"/>
    <property type="match status" value="1"/>
</dbReference>
<dbReference type="EMBL" id="NKHZ01000001">
    <property type="protein sequence ID" value="PNS21946.1"/>
    <property type="molecule type" value="Genomic_DNA"/>
</dbReference>
<dbReference type="GO" id="GO:0031533">
    <property type="term" value="C:mRNA capping enzyme complex"/>
    <property type="evidence" value="ECO:0007669"/>
    <property type="project" value="UniProtKB-UniRule"/>
</dbReference>
<dbReference type="GO" id="GO:0140818">
    <property type="term" value="F:mRNA 5'-triphosphate monophosphatase activity"/>
    <property type="evidence" value="ECO:0007669"/>
    <property type="project" value="UniProtKB-EC"/>
</dbReference>
<evidence type="ECO:0000313" key="11">
    <source>
        <dbReference type="EMBL" id="PNS21946.1"/>
    </source>
</evidence>
<comment type="subunit">
    <text evidence="8">Heterodimer. The mRNA-capping enzyme is composed of two separate chains alpha and beta, respectively a mRNA guanylyltransferase and an mRNA 5'-triphosphate monophosphatase.</text>
</comment>
<evidence type="ECO:0000256" key="2">
    <source>
        <dbReference type="ARBA" id="ARBA00004123"/>
    </source>
</evidence>
<evidence type="ECO:0000313" key="12">
    <source>
        <dbReference type="Proteomes" id="UP000243797"/>
    </source>
</evidence>
<dbReference type="EC" id="3.6.1.74" evidence="8"/>
<comment type="similarity">
    <text evidence="3 8">Belongs to the fungal TPase family.</text>
</comment>
<protein>
    <recommendedName>
        <fullName evidence="8">mRNA-capping enzyme subunit beta</fullName>
        <ecNumber evidence="8">3.6.1.74</ecNumber>
    </recommendedName>
    <alternativeName>
        <fullName evidence="8">mRNA 5'-phosphatase</fullName>
    </alternativeName>
    <alternativeName>
        <fullName evidence="8">mRNA 5'-triphosphate monophosphatase</fullName>
    </alternativeName>
</protein>
<dbReference type="STRING" id="2082308.A0A2K1R3S9"/>
<sequence>MDIRALMNKDPAPSSEQSGRAPPSHPTPPSVSRSASGNFSTTPLHHQQQFQRPSVSAYPAQPPPIDTRASTFSSPGIANPQYTPVRTPQSQTPGSYPFPAQYQSPIQGHQRGPDRFPSLTPGGRSASHSYGQPHDQRSPSSFAAPAPPHPPPPPPLSASHSHTSATPPSASLHSPHAVRESPGPIQVLQQNPYGPTHHGSQPNTPLGPPSAHRQQVTTPREIISPYAPRQRTFSGTSASGPRSLASNSPGPPVSAINHITESPAGYAPTLSHLKRRSTEQVQQAERDRSASISPKTQVSRRQPSGDSRHPSHDAWSARSSINQGKMEGEMRMAGVEYPPPQYAHPQSSLSRSSTGHLSQGAPSPLSQTHGIPQQRHTSADHQARPPVIETSHISSSKPPAEDSSRQFLRTEENVSLLQQPVSQSMMAGSTPVKARASDSIETVTPLKRRADDMAQPEAKKLRAQYKEPPTWARLHPSNPGYEAQLRKFPQLKSAPMHDTRAPPKRQLQPVTPSQKPISQPPQSLPLGPQMNGQAPTLSASDSAGRKAEVSRKLNMPWEVSVTDTERANPLTTEICTFLFTQMLIRSSLGAGDPRNGSLEIEAKLGTLIDRQTDGRLSLPVKTTTVLKEEYSSRHLKFESMMDELENRNMNDYLNELTKASRGFIDLPGVPKRAPHEPPRVPIEYKHRYERDTFAILSAYGRQHLPQCAHEELQKPNRRNETIRIRTTYDNNPKVDKSQPPPIIAKIVKLRLADLDIYCPEHPFDIRLSVNIEIDFQGRTDVDHDLLSEPVEKKDTNPDRFKNRVSYKHLLYQIDLTQVTNDAAGKGSKTHELEVEVNAEELRRQAVELQQGRENAFEAVVEGLINNIMLLARHGMPGRKEA</sequence>
<dbReference type="CDD" id="cd07470">
    <property type="entry name" value="CYTH-like_mRNA_RTPase"/>
    <property type="match status" value="1"/>
</dbReference>
<feature type="compositionally biased region" description="Polar residues" evidence="9">
    <location>
        <begin position="231"/>
        <end position="248"/>
    </location>
</feature>
<dbReference type="GO" id="GO:0006370">
    <property type="term" value="P:7-methylguanosine mRNA capping"/>
    <property type="evidence" value="ECO:0007669"/>
    <property type="project" value="UniProtKB-UniRule"/>
</dbReference>
<keyword evidence="6 8" id="KW-0539">Nucleus</keyword>
<comment type="function">
    <text evidence="8">First step of mRNA capping. Converts the 5'-triphosphate end of a nascent mRNA chain into a diphosphate end.</text>
</comment>
<feature type="domain" description="mRNA triphosphatase Cet1-like" evidence="10">
    <location>
        <begin position="569"/>
        <end position="836"/>
    </location>
</feature>
<evidence type="ECO:0000256" key="7">
    <source>
        <dbReference type="ARBA" id="ARBA00047740"/>
    </source>
</evidence>
<feature type="compositionally biased region" description="Basic and acidic residues" evidence="9">
    <location>
        <begin position="399"/>
        <end position="412"/>
    </location>
</feature>
<feature type="compositionally biased region" description="Polar residues" evidence="9">
    <location>
        <begin position="187"/>
        <end position="204"/>
    </location>
</feature>
<dbReference type="PANTHER" id="PTHR28118:SF1">
    <property type="entry name" value="POLYNUCLEOTIDE 5'-TRIPHOSPHATASE CTL1-RELATED"/>
    <property type="match status" value="1"/>
</dbReference>
<dbReference type="InterPro" id="IPR037009">
    <property type="entry name" value="mRNA_triPase_Cet1_sf"/>
</dbReference>
<reference evidence="11 12" key="1">
    <citation type="submission" date="2017-06" db="EMBL/GenBank/DDBJ databases">
        <title>Draft genome sequence of a variant of Elsinoe murrayae.</title>
        <authorList>
            <person name="Cheng Q."/>
        </authorList>
    </citation>
    <scope>NUCLEOTIDE SEQUENCE [LARGE SCALE GENOMIC DNA]</scope>
    <source>
        <strain evidence="11 12">CQ-2017a</strain>
    </source>
</reference>
<feature type="compositionally biased region" description="Polar residues" evidence="9">
    <location>
        <begin position="290"/>
        <end position="305"/>
    </location>
</feature>
<feature type="compositionally biased region" description="Low complexity" evidence="9">
    <location>
        <begin position="347"/>
        <end position="358"/>
    </location>
</feature>
<dbReference type="AlphaFoldDB" id="A0A2K1R3S9"/>
<dbReference type="OrthoDB" id="272147at2759"/>
<proteinExistence type="inferred from homology"/>
<dbReference type="SUPFAM" id="SSF55154">
    <property type="entry name" value="CYTH-like phosphatases"/>
    <property type="match status" value="1"/>
</dbReference>
<feature type="compositionally biased region" description="Polar residues" evidence="9">
    <location>
        <begin position="68"/>
        <end position="94"/>
    </location>
</feature>
<evidence type="ECO:0000259" key="10">
    <source>
        <dbReference type="Pfam" id="PF02940"/>
    </source>
</evidence>
<dbReference type="InterPro" id="IPR004206">
    <property type="entry name" value="mRNA_triPase_Cet1"/>
</dbReference>
<accession>A0A2K1R3S9</accession>
<evidence type="ECO:0000256" key="4">
    <source>
        <dbReference type="ARBA" id="ARBA00022664"/>
    </source>
</evidence>
<keyword evidence="5 8" id="KW-0378">Hydrolase</keyword>
<dbReference type="Gene3D" id="3.20.100.10">
    <property type="entry name" value="mRNA triphosphatase Cet1-like"/>
    <property type="match status" value="1"/>
</dbReference>
<evidence type="ECO:0000256" key="6">
    <source>
        <dbReference type="ARBA" id="ARBA00023242"/>
    </source>
</evidence>
<feature type="compositionally biased region" description="Polar residues" evidence="9">
    <location>
        <begin position="30"/>
        <end position="54"/>
    </location>
</feature>
<dbReference type="InParanoid" id="A0A2K1R3S9"/>
<dbReference type="InterPro" id="IPR040343">
    <property type="entry name" value="Cet1/Ctl1"/>
</dbReference>
<keyword evidence="12" id="KW-1185">Reference proteome</keyword>
<evidence type="ECO:0000256" key="3">
    <source>
        <dbReference type="ARBA" id="ARBA00006345"/>
    </source>
</evidence>
<feature type="compositionally biased region" description="Polar residues" evidence="9">
    <location>
        <begin position="413"/>
        <end position="427"/>
    </location>
</feature>
<feature type="region of interest" description="Disordered" evidence="9">
    <location>
        <begin position="1"/>
        <end position="481"/>
    </location>
</feature>
<keyword evidence="4 8" id="KW-0507">mRNA processing</keyword>
<gene>
    <name evidence="11" type="ORF">CAC42_544</name>
</gene>
<feature type="compositionally biased region" description="Polar residues" evidence="9">
    <location>
        <begin position="530"/>
        <end position="541"/>
    </location>
</feature>
<organism evidence="11 12">
    <name type="scientific">Sphaceloma murrayae</name>
    <dbReference type="NCBI Taxonomy" id="2082308"/>
    <lineage>
        <taxon>Eukaryota</taxon>
        <taxon>Fungi</taxon>
        <taxon>Dikarya</taxon>
        <taxon>Ascomycota</taxon>
        <taxon>Pezizomycotina</taxon>
        <taxon>Dothideomycetes</taxon>
        <taxon>Dothideomycetidae</taxon>
        <taxon>Myriangiales</taxon>
        <taxon>Elsinoaceae</taxon>
        <taxon>Sphaceloma</taxon>
    </lineage>
</organism>
<feature type="compositionally biased region" description="Low complexity" evidence="9">
    <location>
        <begin position="157"/>
        <end position="172"/>
    </location>
</feature>
<comment type="cofactor">
    <cofactor evidence="1 8">
        <name>Mg(2+)</name>
        <dbReference type="ChEBI" id="CHEBI:18420"/>
    </cofactor>
</comment>
<evidence type="ECO:0000256" key="9">
    <source>
        <dbReference type="SAM" id="MobiDB-lite"/>
    </source>
</evidence>
<evidence type="ECO:0000256" key="5">
    <source>
        <dbReference type="ARBA" id="ARBA00022801"/>
    </source>
</evidence>
<feature type="region of interest" description="Disordered" evidence="9">
    <location>
        <begin position="494"/>
        <end position="551"/>
    </location>
</feature>
<dbReference type="Proteomes" id="UP000243797">
    <property type="component" value="Unassembled WGS sequence"/>
</dbReference>
<feature type="compositionally biased region" description="Pro residues" evidence="9">
    <location>
        <begin position="145"/>
        <end position="156"/>
    </location>
</feature>
<evidence type="ECO:0000256" key="8">
    <source>
        <dbReference type="RuleBase" id="RU367053"/>
    </source>
</evidence>
<keyword evidence="8" id="KW-0506">mRNA capping</keyword>
<dbReference type="InterPro" id="IPR033469">
    <property type="entry name" value="CYTH-like_dom_sf"/>
</dbReference>
<comment type="caution">
    <text evidence="11">The sequence shown here is derived from an EMBL/GenBank/DDBJ whole genome shotgun (WGS) entry which is preliminary data.</text>
</comment>
<feature type="compositionally biased region" description="Polar residues" evidence="9">
    <location>
        <begin position="360"/>
        <end position="376"/>
    </location>
</feature>
<feature type="compositionally biased region" description="Basic and acidic residues" evidence="9">
    <location>
        <begin position="448"/>
        <end position="460"/>
    </location>
</feature>
<name>A0A2K1R3S9_9PEZI</name>